<proteinExistence type="predicted"/>
<protein>
    <submittedName>
        <fullName evidence="2">Uncharacterized protein</fullName>
    </submittedName>
</protein>
<feature type="transmembrane region" description="Helical" evidence="1">
    <location>
        <begin position="12"/>
        <end position="34"/>
    </location>
</feature>
<reference evidence="2" key="1">
    <citation type="journal article" date="2017" name="Appl. Environ. Microbiol.">
        <title>Molecular characterization of an Endozoicomonas-like organism causing infection in king scallop Pecten maximus L.</title>
        <authorList>
            <person name="Cano I."/>
            <person name="van Aerle R."/>
            <person name="Ross S."/>
            <person name="Verner-Jeffreys D.W."/>
            <person name="Paley R.K."/>
            <person name="Rimmer G."/>
            <person name="Ryder D."/>
            <person name="Hooper P."/>
            <person name="Stone D."/>
            <person name="Feist S.W."/>
        </authorList>
    </citation>
    <scope>NUCLEOTIDE SEQUENCE</scope>
</reference>
<organism evidence="2">
    <name type="scientific">invertebrate metagenome</name>
    <dbReference type="NCBI Taxonomy" id="1711999"/>
    <lineage>
        <taxon>unclassified sequences</taxon>
        <taxon>metagenomes</taxon>
        <taxon>organismal metagenomes</taxon>
    </lineage>
</organism>
<accession>A0A2H9T5S8</accession>
<dbReference type="EMBL" id="NSIT01000157">
    <property type="protein sequence ID" value="PJE78573.1"/>
    <property type="molecule type" value="Genomic_DNA"/>
</dbReference>
<evidence type="ECO:0000256" key="1">
    <source>
        <dbReference type="SAM" id="Phobius"/>
    </source>
</evidence>
<comment type="caution">
    <text evidence="2">The sequence shown here is derived from an EMBL/GenBank/DDBJ whole genome shotgun (WGS) entry which is preliminary data.</text>
</comment>
<keyword evidence="1" id="KW-0472">Membrane</keyword>
<evidence type="ECO:0000313" key="2">
    <source>
        <dbReference type="EMBL" id="PJE78573.1"/>
    </source>
</evidence>
<name>A0A2H9T5S8_9ZZZZ</name>
<keyword evidence="1" id="KW-0812">Transmembrane</keyword>
<sequence length="155" mass="17285">MLTTLNHQHSRSISTALLAVMILSVLQFCMMSMAEGQMMFHGSSHEMPDSHHGMSSEIAHEPRHSDNVHDCCVTGSTLSHNMENIEAACPGCEDSDPALRLSNTPDLKPLYALLYVVVQEVLNETLQTRIWQVFTEPDILSSRPEIYLANASFLE</sequence>
<dbReference type="AlphaFoldDB" id="A0A2H9T5S8"/>
<gene>
    <name evidence="2" type="ORF">CI610_02485</name>
</gene>
<keyword evidence="1" id="KW-1133">Transmembrane helix</keyword>